<comment type="caution">
    <text evidence="12">The sequence shown here is derived from an EMBL/GenBank/DDBJ whole genome shotgun (WGS) entry which is preliminary data.</text>
</comment>
<evidence type="ECO:0000256" key="2">
    <source>
        <dbReference type="ARBA" id="ARBA00012052"/>
    </source>
</evidence>
<dbReference type="PANTHER" id="PTHR43527:SF2">
    <property type="entry name" value="4-DIPHOSPHOCYTIDYL-2-C-METHYL-D-ERYTHRITOL KINASE, CHLOROPLASTIC"/>
    <property type="match status" value="1"/>
</dbReference>
<dbReference type="InterPro" id="IPR013750">
    <property type="entry name" value="GHMP_kinase_C_dom"/>
</dbReference>
<evidence type="ECO:0000256" key="4">
    <source>
        <dbReference type="ARBA" id="ARBA00022679"/>
    </source>
</evidence>
<keyword evidence="9" id="KW-0414">Isoprene biosynthesis</keyword>
<evidence type="ECO:0000313" key="13">
    <source>
        <dbReference type="Proteomes" id="UP000034681"/>
    </source>
</evidence>
<dbReference type="NCBIfam" id="TIGR00154">
    <property type="entry name" value="ispE"/>
    <property type="match status" value="1"/>
</dbReference>
<dbReference type="PIRSF" id="PIRSF010376">
    <property type="entry name" value="IspE"/>
    <property type="match status" value="1"/>
</dbReference>
<feature type="active site" evidence="9">
    <location>
        <position position="155"/>
    </location>
</feature>
<dbReference type="EC" id="2.7.1.148" evidence="2 9"/>
<reference evidence="12" key="1">
    <citation type="submission" date="2012-04" db="EMBL/GenBank/DDBJ databases">
        <authorList>
            <person name="Borisov I.G."/>
            <person name="Ivanikova N.V."/>
            <person name="Pinevich A.V."/>
        </authorList>
    </citation>
    <scope>NUCLEOTIDE SEQUENCE</scope>
    <source>
        <strain evidence="12">CALU 1027</strain>
    </source>
</reference>
<dbReference type="InterPro" id="IPR036554">
    <property type="entry name" value="GHMP_kinase_C_sf"/>
</dbReference>
<dbReference type="GO" id="GO:0050515">
    <property type="term" value="F:4-(cytidine 5'-diphospho)-2-C-methyl-D-erythritol kinase activity"/>
    <property type="evidence" value="ECO:0007669"/>
    <property type="project" value="UniProtKB-UniRule"/>
</dbReference>
<dbReference type="HAMAP" id="MF_00061">
    <property type="entry name" value="IspE"/>
    <property type="match status" value="1"/>
</dbReference>
<accession>A0A0M2PUE9</accession>
<keyword evidence="13" id="KW-1185">Reference proteome</keyword>
<comment type="pathway">
    <text evidence="9">Isoprenoid biosynthesis; isopentenyl diphosphate biosynthesis via DXP pathway; isopentenyl diphosphate from 1-deoxy-D-xylulose 5-phosphate: step 3/6.</text>
</comment>
<comment type="caution">
    <text evidence="9">Lacks conserved residue(s) required for the propagation of feature annotation.</text>
</comment>
<dbReference type="Gene3D" id="3.30.230.10">
    <property type="match status" value="1"/>
</dbReference>
<evidence type="ECO:0000259" key="10">
    <source>
        <dbReference type="Pfam" id="PF00288"/>
    </source>
</evidence>
<feature type="binding site" evidence="9">
    <location>
        <begin position="113"/>
        <end position="123"/>
    </location>
    <ligand>
        <name>ATP</name>
        <dbReference type="ChEBI" id="CHEBI:30616"/>
    </ligand>
</feature>
<dbReference type="InterPro" id="IPR004424">
    <property type="entry name" value="IspE"/>
</dbReference>
<name>A0A0M2PUE9_PROHO</name>
<keyword evidence="4 9" id="KW-0808">Transferase</keyword>
<dbReference type="eggNOG" id="COG1947">
    <property type="taxonomic scope" value="Bacteria"/>
</dbReference>
<dbReference type="PANTHER" id="PTHR43527">
    <property type="entry name" value="4-DIPHOSPHOCYTIDYL-2-C-METHYL-D-ERYTHRITOL KINASE, CHLOROPLASTIC"/>
    <property type="match status" value="1"/>
</dbReference>
<dbReference type="UniPathway" id="UPA00056">
    <property type="reaction ID" value="UER00094"/>
</dbReference>
<evidence type="ECO:0000256" key="8">
    <source>
        <dbReference type="ARBA" id="ARBA00032554"/>
    </source>
</evidence>
<comment type="catalytic activity">
    <reaction evidence="9">
        <text>4-CDP-2-C-methyl-D-erythritol + ATP = 4-CDP-2-C-methyl-D-erythritol 2-phosphate + ADP + H(+)</text>
        <dbReference type="Rhea" id="RHEA:18437"/>
        <dbReference type="ChEBI" id="CHEBI:15378"/>
        <dbReference type="ChEBI" id="CHEBI:30616"/>
        <dbReference type="ChEBI" id="CHEBI:57823"/>
        <dbReference type="ChEBI" id="CHEBI:57919"/>
        <dbReference type="ChEBI" id="CHEBI:456216"/>
        <dbReference type="EC" id="2.7.1.148"/>
    </reaction>
</comment>
<dbReference type="Pfam" id="PF08544">
    <property type="entry name" value="GHMP_kinases_C"/>
    <property type="match status" value="1"/>
</dbReference>
<evidence type="ECO:0000256" key="6">
    <source>
        <dbReference type="ARBA" id="ARBA00022777"/>
    </source>
</evidence>
<feature type="domain" description="GHMP kinase C-terminal" evidence="11">
    <location>
        <begin position="233"/>
        <end position="307"/>
    </location>
</feature>
<dbReference type="STRING" id="317619.GCA_000332315_01745"/>
<dbReference type="InterPro" id="IPR020568">
    <property type="entry name" value="Ribosomal_Su5_D2-typ_SF"/>
</dbReference>
<dbReference type="AlphaFoldDB" id="A0A0M2PUE9"/>
<proteinExistence type="inferred from homology"/>
<dbReference type="Gene3D" id="3.30.70.890">
    <property type="entry name" value="GHMP kinase, C-terminal domain"/>
    <property type="match status" value="1"/>
</dbReference>
<dbReference type="GO" id="GO:0019288">
    <property type="term" value="P:isopentenyl diphosphate biosynthetic process, methylerythritol 4-phosphate pathway"/>
    <property type="evidence" value="ECO:0007669"/>
    <property type="project" value="UniProtKB-UniRule"/>
</dbReference>
<dbReference type="Pfam" id="PF00288">
    <property type="entry name" value="GHMP_kinases_N"/>
    <property type="match status" value="1"/>
</dbReference>
<dbReference type="GO" id="GO:0016114">
    <property type="term" value="P:terpenoid biosynthetic process"/>
    <property type="evidence" value="ECO:0007669"/>
    <property type="project" value="UniProtKB-UniRule"/>
</dbReference>
<dbReference type="EMBL" id="AJTX02000007">
    <property type="protein sequence ID" value="KKI98737.1"/>
    <property type="molecule type" value="Genomic_DNA"/>
</dbReference>
<keyword evidence="6 9" id="KW-0418">Kinase</keyword>
<dbReference type="SUPFAM" id="SSF55060">
    <property type="entry name" value="GHMP Kinase, C-terminal domain"/>
    <property type="match status" value="1"/>
</dbReference>
<comment type="similarity">
    <text evidence="1 9">Belongs to the GHMP kinase family. IspE subfamily.</text>
</comment>
<evidence type="ECO:0000256" key="3">
    <source>
        <dbReference type="ARBA" id="ARBA00017473"/>
    </source>
</evidence>
<keyword evidence="7 9" id="KW-0067">ATP-binding</keyword>
<evidence type="ECO:0000256" key="7">
    <source>
        <dbReference type="ARBA" id="ARBA00022840"/>
    </source>
</evidence>
<feature type="domain" description="GHMP kinase N-terminal" evidence="10">
    <location>
        <begin position="91"/>
        <end position="163"/>
    </location>
</feature>
<evidence type="ECO:0000256" key="5">
    <source>
        <dbReference type="ARBA" id="ARBA00022741"/>
    </source>
</evidence>
<comment type="function">
    <text evidence="9">Catalyzes the phosphorylation of the position 2 hydroxy group of 4-diphosphocytidyl-2C-methyl-D-erythritol.</text>
</comment>
<dbReference type="Proteomes" id="UP000034681">
    <property type="component" value="Unassembled WGS sequence"/>
</dbReference>
<dbReference type="SUPFAM" id="SSF54211">
    <property type="entry name" value="Ribosomal protein S5 domain 2-like"/>
    <property type="match status" value="1"/>
</dbReference>
<evidence type="ECO:0000256" key="9">
    <source>
        <dbReference type="HAMAP-Rule" id="MF_00061"/>
    </source>
</evidence>
<keyword evidence="5 9" id="KW-0547">Nucleotide-binding</keyword>
<sequence length="329" mass="34711">MSLETCLFRGETGVNPQGGGDRPDGFHELVMIMQSVALADRVTLDFRDSDPKTSADTPTLSLDLHCDHPEVPTDASNLAHRAAVLLHGQWAEYCPDRPAPQGHLQITIAKQIPVGAGLAGGSTDAAAVLVGLNHLWAMGLTPQTLEHLCSQLGSDIPFCVQGGTVLATGRGEILQPLPHALPALPLVLAKFRSLSVSTPWAYGTYRQQFAPTYIQDSPGVQARQTAVQAGDLAQAIAQGDPLRLSQTLHNDLEKVVLPAHAAVVTLRHLFQQQPGVLGTLMSGSGPTVFALCVSATAAEVTAAAVQTQLQNPDLECWVTQSVAGGIQIL</sequence>
<organism evidence="12 13">
    <name type="scientific">Prochlorothrix hollandica PCC 9006 = CALU 1027</name>
    <dbReference type="NCBI Taxonomy" id="317619"/>
    <lineage>
        <taxon>Bacteria</taxon>
        <taxon>Bacillati</taxon>
        <taxon>Cyanobacteriota</taxon>
        <taxon>Cyanophyceae</taxon>
        <taxon>Prochlorotrichales</taxon>
        <taxon>Prochlorotrichaceae</taxon>
        <taxon>Prochlorothrix</taxon>
    </lineage>
</organism>
<protein>
    <recommendedName>
        <fullName evidence="3 9">4-diphosphocytidyl-2-C-methyl-D-erythritol kinase</fullName>
        <shortName evidence="9">CMK</shortName>
        <ecNumber evidence="2 9">2.7.1.148</ecNumber>
    </recommendedName>
    <alternativeName>
        <fullName evidence="8 9">4-(cytidine-5'-diphospho)-2-C-methyl-D-erythritol kinase</fullName>
    </alternativeName>
</protein>
<dbReference type="InterPro" id="IPR006204">
    <property type="entry name" value="GHMP_kinase_N_dom"/>
</dbReference>
<gene>
    <name evidence="9" type="primary">ispE</name>
    <name evidence="12" type="ORF">PROH_18055</name>
</gene>
<evidence type="ECO:0000259" key="11">
    <source>
        <dbReference type="Pfam" id="PF08544"/>
    </source>
</evidence>
<dbReference type="GO" id="GO:0005524">
    <property type="term" value="F:ATP binding"/>
    <property type="evidence" value="ECO:0007669"/>
    <property type="project" value="UniProtKB-UniRule"/>
</dbReference>
<dbReference type="InterPro" id="IPR014721">
    <property type="entry name" value="Ribsml_uS5_D2-typ_fold_subgr"/>
</dbReference>
<evidence type="ECO:0000256" key="1">
    <source>
        <dbReference type="ARBA" id="ARBA00009684"/>
    </source>
</evidence>
<evidence type="ECO:0000313" key="12">
    <source>
        <dbReference type="EMBL" id="KKI98737.1"/>
    </source>
</evidence>